<dbReference type="EMBL" id="JABSTR010000002">
    <property type="protein sequence ID" value="KAH9364538.1"/>
    <property type="molecule type" value="Genomic_DNA"/>
</dbReference>
<dbReference type="Proteomes" id="UP000821853">
    <property type="component" value="Chromosome 10"/>
</dbReference>
<comment type="caution">
    <text evidence="2">The sequence shown here is derived from an EMBL/GenBank/DDBJ whole genome shotgun (WGS) entry which is preliminary data.</text>
</comment>
<gene>
    <name evidence="2" type="ORF">HPB48_021618</name>
</gene>
<evidence type="ECO:0000313" key="3">
    <source>
        <dbReference type="Proteomes" id="UP000821853"/>
    </source>
</evidence>
<dbReference type="VEuPathDB" id="VectorBase:HLOH_058777"/>
<sequence length="98" mass="11383">MRAAVIEEKLDDAARKIAVLNQQFRDLKRLYNAAVENDKFALYCSYHMQMRLLLEVKPMYYQYACIEAEELHRVQTEIEKAQARPTACSYSPGCGVFD</sequence>
<reference evidence="2 3" key="1">
    <citation type="journal article" date="2020" name="Cell">
        <title>Large-Scale Comparative Analyses of Tick Genomes Elucidate Their Genetic Diversity and Vector Capacities.</title>
        <authorList>
            <consortium name="Tick Genome and Microbiome Consortium (TIGMIC)"/>
            <person name="Jia N."/>
            <person name="Wang J."/>
            <person name="Shi W."/>
            <person name="Du L."/>
            <person name="Sun Y."/>
            <person name="Zhan W."/>
            <person name="Jiang J.F."/>
            <person name="Wang Q."/>
            <person name="Zhang B."/>
            <person name="Ji P."/>
            <person name="Bell-Sakyi L."/>
            <person name="Cui X.M."/>
            <person name="Yuan T.T."/>
            <person name="Jiang B.G."/>
            <person name="Yang W.F."/>
            <person name="Lam T.T."/>
            <person name="Chang Q.C."/>
            <person name="Ding S.J."/>
            <person name="Wang X.J."/>
            <person name="Zhu J.G."/>
            <person name="Ruan X.D."/>
            <person name="Zhao L."/>
            <person name="Wei J.T."/>
            <person name="Ye R.Z."/>
            <person name="Que T.C."/>
            <person name="Du C.H."/>
            <person name="Zhou Y.H."/>
            <person name="Cheng J.X."/>
            <person name="Dai P.F."/>
            <person name="Guo W.B."/>
            <person name="Han X.H."/>
            <person name="Huang E.J."/>
            <person name="Li L.F."/>
            <person name="Wei W."/>
            <person name="Gao Y.C."/>
            <person name="Liu J.Z."/>
            <person name="Shao H.Z."/>
            <person name="Wang X."/>
            <person name="Wang C.C."/>
            <person name="Yang T.C."/>
            <person name="Huo Q.B."/>
            <person name="Li W."/>
            <person name="Chen H.Y."/>
            <person name="Chen S.E."/>
            <person name="Zhou L.G."/>
            <person name="Ni X.B."/>
            <person name="Tian J.H."/>
            <person name="Sheng Y."/>
            <person name="Liu T."/>
            <person name="Pan Y.S."/>
            <person name="Xia L.Y."/>
            <person name="Li J."/>
            <person name="Zhao F."/>
            <person name="Cao W.C."/>
        </authorList>
    </citation>
    <scope>NUCLEOTIDE SEQUENCE [LARGE SCALE GENOMIC DNA]</scope>
    <source>
        <strain evidence="2">HaeL-2018</strain>
    </source>
</reference>
<dbReference type="AlphaFoldDB" id="A0A9J6FMZ8"/>
<keyword evidence="1" id="KW-0175">Coiled coil</keyword>
<feature type="coiled-coil region" evidence="1">
    <location>
        <begin position="3"/>
        <end position="37"/>
    </location>
</feature>
<keyword evidence="3" id="KW-1185">Reference proteome</keyword>
<evidence type="ECO:0000256" key="1">
    <source>
        <dbReference type="SAM" id="Coils"/>
    </source>
</evidence>
<organism evidence="2 3">
    <name type="scientific">Haemaphysalis longicornis</name>
    <name type="common">Bush tick</name>
    <dbReference type="NCBI Taxonomy" id="44386"/>
    <lineage>
        <taxon>Eukaryota</taxon>
        <taxon>Metazoa</taxon>
        <taxon>Ecdysozoa</taxon>
        <taxon>Arthropoda</taxon>
        <taxon>Chelicerata</taxon>
        <taxon>Arachnida</taxon>
        <taxon>Acari</taxon>
        <taxon>Parasitiformes</taxon>
        <taxon>Ixodida</taxon>
        <taxon>Ixodoidea</taxon>
        <taxon>Ixodidae</taxon>
        <taxon>Haemaphysalinae</taxon>
        <taxon>Haemaphysalis</taxon>
    </lineage>
</organism>
<proteinExistence type="predicted"/>
<dbReference type="OrthoDB" id="6427379at2759"/>
<protein>
    <submittedName>
        <fullName evidence="2">Uncharacterized protein</fullName>
    </submittedName>
</protein>
<accession>A0A9J6FMZ8</accession>
<name>A0A9J6FMZ8_HAELO</name>
<evidence type="ECO:0000313" key="2">
    <source>
        <dbReference type="EMBL" id="KAH9364538.1"/>
    </source>
</evidence>